<protein>
    <submittedName>
        <fullName evidence="1">Uncharacterized protein</fullName>
    </submittedName>
</protein>
<accession>A0A8R1YQG2</accession>
<evidence type="ECO:0000313" key="1">
    <source>
        <dbReference type="EnsemblMetazoa" id="PPA33884.1"/>
    </source>
</evidence>
<reference evidence="2" key="1">
    <citation type="journal article" date="2008" name="Nat. Genet.">
        <title>The Pristionchus pacificus genome provides a unique perspective on nematode lifestyle and parasitism.</title>
        <authorList>
            <person name="Dieterich C."/>
            <person name="Clifton S.W."/>
            <person name="Schuster L.N."/>
            <person name="Chinwalla A."/>
            <person name="Delehaunty K."/>
            <person name="Dinkelacker I."/>
            <person name="Fulton L."/>
            <person name="Fulton R."/>
            <person name="Godfrey J."/>
            <person name="Minx P."/>
            <person name="Mitreva M."/>
            <person name="Roeseler W."/>
            <person name="Tian H."/>
            <person name="Witte H."/>
            <person name="Yang S.P."/>
            <person name="Wilson R.K."/>
            <person name="Sommer R.J."/>
        </authorList>
    </citation>
    <scope>NUCLEOTIDE SEQUENCE [LARGE SCALE GENOMIC DNA]</scope>
    <source>
        <strain evidence="2">PS312</strain>
    </source>
</reference>
<proteinExistence type="predicted"/>
<dbReference type="PANTHER" id="PTHR22744">
    <property type="entry name" value="HELIX LOOP HELIX PROTEIN 21-RELATED"/>
    <property type="match status" value="1"/>
</dbReference>
<dbReference type="EnsemblMetazoa" id="PPA33884.1">
    <property type="protein sequence ID" value="PPA33884.1"/>
    <property type="gene ID" value="WBGene00272253"/>
</dbReference>
<organism evidence="1 2">
    <name type="scientific">Pristionchus pacificus</name>
    <name type="common">Parasitic nematode worm</name>
    <dbReference type="NCBI Taxonomy" id="54126"/>
    <lineage>
        <taxon>Eukaryota</taxon>
        <taxon>Metazoa</taxon>
        <taxon>Ecdysozoa</taxon>
        <taxon>Nematoda</taxon>
        <taxon>Chromadorea</taxon>
        <taxon>Rhabditida</taxon>
        <taxon>Rhabditina</taxon>
        <taxon>Diplogasteromorpha</taxon>
        <taxon>Diplogasteroidea</taxon>
        <taxon>Neodiplogasteridae</taxon>
        <taxon>Pristionchus</taxon>
    </lineage>
</organism>
<keyword evidence="2" id="KW-1185">Reference proteome</keyword>
<reference evidence="1" key="2">
    <citation type="submission" date="2022-06" db="UniProtKB">
        <authorList>
            <consortium name="EnsemblMetazoa"/>
        </authorList>
    </citation>
    <scope>IDENTIFICATION</scope>
    <source>
        <strain evidence="1">PS312</strain>
    </source>
</reference>
<dbReference type="AlphaFoldDB" id="A0A2A6CHZ0"/>
<accession>A0A2A6CHZ0</accession>
<dbReference type="Proteomes" id="UP000005239">
    <property type="component" value="Unassembled WGS sequence"/>
</dbReference>
<evidence type="ECO:0000313" key="2">
    <source>
        <dbReference type="Proteomes" id="UP000005239"/>
    </source>
</evidence>
<dbReference type="PANTHER" id="PTHR22744:SF14">
    <property type="entry name" value="BTB DOMAIN-CONTAINING PROTEIN-RELATED"/>
    <property type="match status" value="1"/>
</dbReference>
<gene>
    <name evidence="1" type="primary">WBGene00272253</name>
</gene>
<name>A0A2A6CHZ0_PRIPA</name>
<sequence length="117" mass="13643">MQLSSVHRINGFPWYLRFHQRDDNVHRVLQLADRFELKIVEDRVVSYLLSSPVITSFTIVQILLLSEQYNLPFLKDQLLSKDYTNEEHKAICMSDEMTQLSAETLGILYKKAGKQLA</sequence>
<dbReference type="Gene3D" id="3.30.710.10">
    <property type="entry name" value="Potassium Channel Kv1.1, Chain A"/>
    <property type="match status" value="1"/>
</dbReference>
<dbReference type="InterPro" id="IPR011333">
    <property type="entry name" value="SKP1/BTB/POZ_sf"/>
</dbReference>